<dbReference type="Proteomes" id="UP000095332">
    <property type="component" value="Unassembled WGS sequence"/>
</dbReference>
<protein>
    <submittedName>
        <fullName evidence="2 3">Helix-turn-helix domain</fullName>
    </submittedName>
</protein>
<dbReference type="InterPro" id="IPR041657">
    <property type="entry name" value="HTH_17"/>
</dbReference>
<evidence type="ECO:0000313" key="3">
    <source>
        <dbReference type="EMBL" id="MRY86701.1"/>
    </source>
</evidence>
<dbReference type="PANTHER" id="PTHR34585">
    <property type="match status" value="1"/>
</dbReference>
<name>A0A174XHJ7_PARDI</name>
<dbReference type="AlphaFoldDB" id="A0A174XHJ7"/>
<dbReference type="PANTHER" id="PTHR34585:SF22">
    <property type="entry name" value="HELIX-TURN-HELIX DOMAIN-CONTAINING PROTEIN"/>
    <property type="match status" value="1"/>
</dbReference>
<reference evidence="6 7" key="2">
    <citation type="journal article" date="2019" name="Nat. Med.">
        <title>A library of human gut bacterial isolates paired with longitudinal multiomics data enables mechanistic microbiome research.</title>
        <authorList>
            <person name="Poyet M."/>
            <person name="Groussin M."/>
            <person name="Gibbons S.M."/>
            <person name="Avila-Pacheco J."/>
            <person name="Jiang X."/>
            <person name="Kearney S.M."/>
            <person name="Perrotta A.R."/>
            <person name="Berdy B."/>
            <person name="Zhao S."/>
            <person name="Lieberman T.D."/>
            <person name="Swanson P.K."/>
            <person name="Smith M."/>
            <person name="Roesemann S."/>
            <person name="Alexander J.E."/>
            <person name="Rich S.A."/>
            <person name="Livny J."/>
            <person name="Vlamakis H."/>
            <person name="Clish C."/>
            <person name="Bullock K."/>
            <person name="Deik A."/>
            <person name="Scott J."/>
            <person name="Pierce K.A."/>
            <person name="Xavier R.J."/>
            <person name="Alm E.J."/>
        </authorList>
    </citation>
    <scope>NUCLEOTIDE SEQUENCE [LARGE SCALE GENOMIC DNA]</scope>
    <source>
        <strain evidence="4 7">BIOML-A10</strain>
        <strain evidence="3 6">BIOML-A11</strain>
    </source>
</reference>
<proteinExistence type="predicted"/>
<evidence type="ECO:0000313" key="6">
    <source>
        <dbReference type="Proteomes" id="UP000450599"/>
    </source>
</evidence>
<dbReference type="EMBL" id="CZBM01000026">
    <property type="protein sequence ID" value="CUQ55730.1"/>
    <property type="molecule type" value="Genomic_DNA"/>
</dbReference>
<dbReference type="Proteomes" id="UP000450599">
    <property type="component" value="Unassembled WGS sequence"/>
</dbReference>
<reference evidence="2 5" key="1">
    <citation type="submission" date="2015-09" db="EMBL/GenBank/DDBJ databases">
        <authorList>
            <consortium name="Pathogen Informatics"/>
        </authorList>
    </citation>
    <scope>NUCLEOTIDE SEQUENCE [LARGE SCALE GENOMIC DNA]</scope>
    <source>
        <strain evidence="2 5">2789STDY5834948</strain>
    </source>
</reference>
<dbReference type="EMBL" id="WKMW01000028">
    <property type="protein sequence ID" value="MRY86701.1"/>
    <property type="molecule type" value="Genomic_DNA"/>
</dbReference>
<evidence type="ECO:0000313" key="7">
    <source>
        <dbReference type="Proteomes" id="UP000471216"/>
    </source>
</evidence>
<dbReference type="Proteomes" id="UP000471216">
    <property type="component" value="Unassembled WGS sequence"/>
</dbReference>
<dbReference type="EMBL" id="WKMX01000027">
    <property type="protein sequence ID" value="MRZ08654.1"/>
    <property type="molecule type" value="Genomic_DNA"/>
</dbReference>
<feature type="domain" description="Helix-turn-helix" evidence="1">
    <location>
        <begin position="44"/>
        <end position="93"/>
    </location>
</feature>
<evidence type="ECO:0000313" key="5">
    <source>
        <dbReference type="Proteomes" id="UP000095332"/>
    </source>
</evidence>
<gene>
    <name evidence="2" type="ORF">ERS852560_04194</name>
    <name evidence="4" type="ORF">GKD54_21125</name>
    <name evidence="3" type="ORF">GKD58_21050</name>
</gene>
<dbReference type="RefSeq" id="WP_081032041.1">
    <property type="nucleotide sequence ID" value="NZ_CZBM01000026.1"/>
</dbReference>
<sequence length="99" mass="11802">MTNHVQTPENNERLKRYFTALERISGAMERLFTLKKPSIAGESFYTDRDLSEKLKISRRSLQDYRNEGRIPFIRLGGKVLYRASDIDKLLDENYREKFR</sequence>
<dbReference type="SUPFAM" id="SSF46955">
    <property type="entry name" value="Putative DNA-binding domain"/>
    <property type="match status" value="1"/>
</dbReference>
<dbReference type="Pfam" id="PF12728">
    <property type="entry name" value="HTH_17"/>
    <property type="match status" value="1"/>
</dbReference>
<dbReference type="InterPro" id="IPR009061">
    <property type="entry name" value="DNA-bd_dom_put_sf"/>
</dbReference>
<evidence type="ECO:0000313" key="4">
    <source>
        <dbReference type="EMBL" id="MRZ08654.1"/>
    </source>
</evidence>
<dbReference type="InterPro" id="IPR055395">
    <property type="entry name" value="Duc1_FFAT-like"/>
</dbReference>
<dbReference type="Pfam" id="PF24794">
    <property type="entry name" value="Duc1_FFAT_like"/>
    <property type="match status" value="1"/>
</dbReference>
<organism evidence="2 5">
    <name type="scientific">Parabacteroides distasonis</name>
    <dbReference type="NCBI Taxonomy" id="823"/>
    <lineage>
        <taxon>Bacteria</taxon>
        <taxon>Pseudomonadati</taxon>
        <taxon>Bacteroidota</taxon>
        <taxon>Bacteroidia</taxon>
        <taxon>Bacteroidales</taxon>
        <taxon>Tannerellaceae</taxon>
        <taxon>Parabacteroides</taxon>
    </lineage>
</organism>
<accession>A0A174XHJ7</accession>
<evidence type="ECO:0000313" key="2">
    <source>
        <dbReference type="EMBL" id="CUQ55730.1"/>
    </source>
</evidence>
<evidence type="ECO:0000259" key="1">
    <source>
        <dbReference type="Pfam" id="PF12728"/>
    </source>
</evidence>